<dbReference type="Proteomes" id="UP000626109">
    <property type="component" value="Unassembled WGS sequence"/>
</dbReference>
<name>A0A813HKE4_POLGL</name>
<feature type="non-terminal residue" evidence="2">
    <location>
        <position position="1"/>
    </location>
</feature>
<feature type="compositionally biased region" description="Polar residues" evidence="1">
    <location>
        <begin position="280"/>
        <end position="305"/>
    </location>
</feature>
<comment type="caution">
    <text evidence="2">The sequence shown here is derived from an EMBL/GenBank/DDBJ whole genome shotgun (WGS) entry which is preliminary data.</text>
</comment>
<keyword evidence="4" id="KW-1185">Reference proteome</keyword>
<dbReference type="AlphaFoldDB" id="A0A813HKE4"/>
<reference evidence="2" key="1">
    <citation type="submission" date="2021-02" db="EMBL/GenBank/DDBJ databases">
        <authorList>
            <person name="Dougan E. K."/>
            <person name="Rhodes N."/>
            <person name="Thang M."/>
            <person name="Chan C."/>
        </authorList>
    </citation>
    <scope>NUCLEOTIDE SEQUENCE</scope>
</reference>
<feature type="compositionally biased region" description="Basic and acidic residues" evidence="1">
    <location>
        <begin position="237"/>
        <end position="246"/>
    </location>
</feature>
<proteinExistence type="predicted"/>
<protein>
    <submittedName>
        <fullName evidence="2">Uncharacterized protein</fullName>
    </submittedName>
</protein>
<gene>
    <name evidence="2" type="ORF">PGLA1383_LOCUS53243</name>
    <name evidence="3" type="ORF">PGLA2088_LOCUS30486</name>
</gene>
<evidence type="ECO:0000313" key="2">
    <source>
        <dbReference type="EMBL" id="CAE8637949.1"/>
    </source>
</evidence>
<sequence length="393" mass="42443">AARISRFRRPISVVSYPRPPRHPRRGPRRHCHVARLPALPEDYRHCLTPELREADEVDEEIVAELINALGKEAPQVAEEEIQNAHEADTAADAAVSGEVGSARHVAEVAAKTAVAAVVELAQSTASYAFSFNSLDSDSAPEEKDLAGRSPRNDSSPPASKSWDDFSVPPASDTAFAVLQLQDADHLLPEVMEEVRRHSKYRNNKNDNNHNHNNNNNHSNKDNNNDDGIEAAPATGRAHSEWQHQLEDSTAGSVFGVSSFGTSQHGLPKEPFTEIAETQRSRTSSIYSDNGSSRAESLARSPSPSQGIPSRSPSPTPSRGPSPQSRSGSPESQVEGHVALRSTTRSRSTSPERGGREASNDPSGVVDDTVSEASFPDDFEDEDSGDERIPIASS</sequence>
<feature type="region of interest" description="Disordered" evidence="1">
    <location>
        <begin position="132"/>
        <end position="167"/>
    </location>
</feature>
<feature type="region of interest" description="Disordered" evidence="1">
    <location>
        <begin position="200"/>
        <end position="393"/>
    </location>
</feature>
<evidence type="ECO:0000313" key="3">
    <source>
        <dbReference type="EMBL" id="CAE8697931.1"/>
    </source>
</evidence>
<dbReference type="Proteomes" id="UP000654075">
    <property type="component" value="Unassembled WGS sequence"/>
</dbReference>
<feature type="compositionally biased region" description="Low complexity" evidence="1">
    <location>
        <begin position="248"/>
        <end position="262"/>
    </location>
</feature>
<feature type="compositionally biased region" description="Acidic residues" evidence="1">
    <location>
        <begin position="374"/>
        <end position="384"/>
    </location>
</feature>
<evidence type="ECO:0000313" key="4">
    <source>
        <dbReference type="Proteomes" id="UP000654075"/>
    </source>
</evidence>
<dbReference type="EMBL" id="CAJNNV010031815">
    <property type="protein sequence ID" value="CAE8637949.1"/>
    <property type="molecule type" value="Genomic_DNA"/>
</dbReference>
<dbReference type="EMBL" id="CAJNNW010028841">
    <property type="protein sequence ID" value="CAE8697931.1"/>
    <property type="molecule type" value="Genomic_DNA"/>
</dbReference>
<organism evidence="2 4">
    <name type="scientific">Polarella glacialis</name>
    <name type="common">Dinoflagellate</name>
    <dbReference type="NCBI Taxonomy" id="89957"/>
    <lineage>
        <taxon>Eukaryota</taxon>
        <taxon>Sar</taxon>
        <taxon>Alveolata</taxon>
        <taxon>Dinophyceae</taxon>
        <taxon>Suessiales</taxon>
        <taxon>Suessiaceae</taxon>
        <taxon>Polarella</taxon>
    </lineage>
</organism>
<accession>A0A813HKE4</accession>
<evidence type="ECO:0000256" key="1">
    <source>
        <dbReference type="SAM" id="MobiDB-lite"/>
    </source>
</evidence>
<feature type="compositionally biased region" description="Low complexity" evidence="1">
    <location>
        <begin position="320"/>
        <end position="331"/>
    </location>
</feature>
<feature type="compositionally biased region" description="Basic and acidic residues" evidence="1">
    <location>
        <begin position="266"/>
        <end position="279"/>
    </location>
</feature>